<dbReference type="Pfam" id="PF01734">
    <property type="entry name" value="Patatin"/>
    <property type="match status" value="1"/>
</dbReference>
<dbReference type="AlphaFoldDB" id="A0A6N4TNB9"/>
<name>A0A6N4TNB9_9FIRM</name>
<feature type="short sequence motif" description="DGA/G" evidence="4">
    <location>
        <begin position="177"/>
        <end position="179"/>
    </location>
</feature>
<reference evidence="7" key="1">
    <citation type="submission" date="2019-05" db="EMBL/GenBank/DDBJ databases">
        <title>Complete genome sequencing of Absiella argi strain JCM 30884.</title>
        <authorList>
            <person name="Sakamoto M."/>
            <person name="Murakami T."/>
            <person name="Mori H."/>
        </authorList>
    </citation>
    <scope>NUCLEOTIDE SEQUENCE [LARGE SCALE GENOMIC DNA]</scope>
    <source>
        <strain evidence="7">JCM 30884</strain>
    </source>
</reference>
<dbReference type="PANTHER" id="PTHR14226">
    <property type="entry name" value="NEUROPATHY TARGET ESTERASE/SWISS CHEESE D.MELANOGASTER"/>
    <property type="match status" value="1"/>
</dbReference>
<accession>A0A6N4TNB9</accession>
<dbReference type="PROSITE" id="PS51635">
    <property type="entry name" value="PNPLA"/>
    <property type="match status" value="1"/>
</dbReference>
<dbReference type="SUPFAM" id="SSF52151">
    <property type="entry name" value="FabD/lysophospholipase-like"/>
    <property type="match status" value="1"/>
</dbReference>
<keyword evidence="2 4" id="KW-0442">Lipid degradation</keyword>
<proteinExistence type="predicted"/>
<dbReference type="PANTHER" id="PTHR14226:SF29">
    <property type="entry name" value="NEUROPATHY TARGET ESTERASE SWS"/>
    <property type="match status" value="1"/>
</dbReference>
<evidence type="ECO:0000256" key="3">
    <source>
        <dbReference type="ARBA" id="ARBA00023098"/>
    </source>
</evidence>
<evidence type="ECO:0000256" key="4">
    <source>
        <dbReference type="PROSITE-ProRule" id="PRU01161"/>
    </source>
</evidence>
<evidence type="ECO:0000313" key="6">
    <source>
        <dbReference type="EMBL" id="BBK24051.1"/>
    </source>
</evidence>
<dbReference type="InterPro" id="IPR016035">
    <property type="entry name" value="Acyl_Trfase/lysoPLipase"/>
</dbReference>
<dbReference type="GO" id="GO:0016042">
    <property type="term" value="P:lipid catabolic process"/>
    <property type="evidence" value="ECO:0007669"/>
    <property type="project" value="UniProtKB-UniRule"/>
</dbReference>
<feature type="domain" description="PNPLA" evidence="5">
    <location>
        <begin position="5"/>
        <end position="190"/>
    </location>
</feature>
<dbReference type="InterPro" id="IPR002641">
    <property type="entry name" value="PNPLA_dom"/>
</dbReference>
<dbReference type="EMBL" id="AP019695">
    <property type="protein sequence ID" value="BBK24051.1"/>
    <property type="molecule type" value="Genomic_DNA"/>
</dbReference>
<evidence type="ECO:0000259" key="5">
    <source>
        <dbReference type="PROSITE" id="PS51635"/>
    </source>
</evidence>
<keyword evidence="1 4" id="KW-0378">Hydrolase</keyword>
<evidence type="ECO:0000256" key="1">
    <source>
        <dbReference type="ARBA" id="ARBA00022801"/>
    </source>
</evidence>
<feature type="short sequence motif" description="GXGXXG" evidence="4">
    <location>
        <begin position="9"/>
        <end position="14"/>
    </location>
</feature>
<evidence type="ECO:0000313" key="7">
    <source>
        <dbReference type="Proteomes" id="UP000464754"/>
    </source>
</evidence>
<dbReference type="InterPro" id="IPR050301">
    <property type="entry name" value="NTE"/>
</dbReference>
<dbReference type="RefSeq" id="WP_163052624.1">
    <property type="nucleotide sequence ID" value="NZ_AP019695.1"/>
</dbReference>
<protein>
    <submittedName>
        <fullName evidence="6">Phospholipase</fullName>
    </submittedName>
</protein>
<dbReference type="Gene3D" id="3.40.1090.10">
    <property type="entry name" value="Cytosolic phospholipase A2 catalytic domain"/>
    <property type="match status" value="2"/>
</dbReference>
<feature type="short sequence motif" description="GXSXG" evidence="4">
    <location>
        <begin position="36"/>
        <end position="40"/>
    </location>
</feature>
<evidence type="ECO:0000256" key="2">
    <source>
        <dbReference type="ARBA" id="ARBA00022963"/>
    </source>
</evidence>
<keyword evidence="7" id="KW-1185">Reference proteome</keyword>
<sequence>MKRALVFGGGGSKGAYEIGVWKALDTLGQTFDIVTGTSIGSMIGVLYVQRQYDKVIELWDNLHVEDIMTNGVNIDLDMELLMSQKEKYHDFLSSYIHNKGADITPFEDLLRRYFDAERFFSSPIDYACMTVNVTKKKPKVFYKKDMTPETVLDYIIASGSCFPMFPMKEIDGEMYVDGGYYDNVPIHLAESMGAEEVVAVNLKAVGILRTNDIKADVICIEPHVSLGSFLLFDKEVIHRNIQLGYQDTLKKFNYYIGTIYTFDKKQKKEIEAVEDVLKYGMKTIEETLQREKMKFLVEKIVFHQVLDAIDSYMSFPYPYLAILESCAFSFRFDDLKVWDFKQFLTELLRFADEHAHISFNKKIDLKNVKKDGSMESVCLLYHYLLKEDANISALGFGSVVFNDSFIKAYALYLLKQHG</sequence>
<keyword evidence="3 4" id="KW-0443">Lipid metabolism</keyword>
<dbReference type="KEGG" id="aarg:Aargi30884_29540"/>
<dbReference type="Proteomes" id="UP000464754">
    <property type="component" value="Chromosome"/>
</dbReference>
<feature type="active site" description="Proton acceptor" evidence="4">
    <location>
        <position position="177"/>
    </location>
</feature>
<dbReference type="CDD" id="cd07209">
    <property type="entry name" value="Pat_hypo_Ecoli_Z1214_like"/>
    <property type="match status" value="1"/>
</dbReference>
<feature type="active site" description="Nucleophile" evidence="4">
    <location>
        <position position="38"/>
    </location>
</feature>
<gene>
    <name evidence="6" type="ORF">Aargi30884_29540</name>
</gene>
<dbReference type="GO" id="GO:0016787">
    <property type="term" value="F:hydrolase activity"/>
    <property type="evidence" value="ECO:0007669"/>
    <property type="project" value="UniProtKB-UniRule"/>
</dbReference>
<organism evidence="6 7">
    <name type="scientific">Amedibacterium intestinale</name>
    <dbReference type="NCBI Taxonomy" id="2583452"/>
    <lineage>
        <taxon>Bacteria</taxon>
        <taxon>Bacillati</taxon>
        <taxon>Bacillota</taxon>
        <taxon>Erysipelotrichia</taxon>
        <taxon>Erysipelotrichales</taxon>
        <taxon>Erysipelotrichaceae</taxon>
        <taxon>Amedibacterium</taxon>
    </lineage>
</organism>